<gene>
    <name evidence="1" type="ORF">F7725_027167</name>
</gene>
<dbReference type="EMBL" id="JAAKFY010000025">
    <property type="protein sequence ID" value="KAF3834609.1"/>
    <property type="molecule type" value="Genomic_DNA"/>
</dbReference>
<accession>A0A7J5XD44</accession>
<evidence type="ECO:0000313" key="2">
    <source>
        <dbReference type="Proteomes" id="UP000518266"/>
    </source>
</evidence>
<sequence length="64" mass="7224">MCGSVEFLHLETIKTSNTGGAERGGGKMLQKAMCCYTADTLNYIDTVKAFCEQSSKWMLQRRQR</sequence>
<dbReference type="AlphaFoldDB" id="A0A7J5XD44"/>
<protein>
    <submittedName>
        <fullName evidence="1">Uncharacterized protein</fullName>
    </submittedName>
</protein>
<organism evidence="1 2">
    <name type="scientific">Dissostichus mawsoni</name>
    <name type="common">Antarctic cod</name>
    <dbReference type="NCBI Taxonomy" id="36200"/>
    <lineage>
        <taxon>Eukaryota</taxon>
        <taxon>Metazoa</taxon>
        <taxon>Chordata</taxon>
        <taxon>Craniata</taxon>
        <taxon>Vertebrata</taxon>
        <taxon>Euteleostomi</taxon>
        <taxon>Actinopterygii</taxon>
        <taxon>Neopterygii</taxon>
        <taxon>Teleostei</taxon>
        <taxon>Neoteleostei</taxon>
        <taxon>Acanthomorphata</taxon>
        <taxon>Eupercaria</taxon>
        <taxon>Perciformes</taxon>
        <taxon>Notothenioidei</taxon>
        <taxon>Nototheniidae</taxon>
        <taxon>Dissostichus</taxon>
    </lineage>
</organism>
<comment type="caution">
    <text evidence="1">The sequence shown here is derived from an EMBL/GenBank/DDBJ whole genome shotgun (WGS) entry which is preliminary data.</text>
</comment>
<evidence type="ECO:0000313" key="1">
    <source>
        <dbReference type="EMBL" id="KAF3834609.1"/>
    </source>
</evidence>
<keyword evidence="2" id="KW-1185">Reference proteome</keyword>
<name>A0A7J5XD44_DISMA</name>
<dbReference type="Proteomes" id="UP000518266">
    <property type="component" value="Unassembled WGS sequence"/>
</dbReference>
<proteinExistence type="predicted"/>
<reference evidence="1 2" key="1">
    <citation type="submission" date="2020-03" db="EMBL/GenBank/DDBJ databases">
        <title>Dissostichus mawsoni Genome sequencing and assembly.</title>
        <authorList>
            <person name="Park H."/>
        </authorList>
    </citation>
    <scope>NUCLEOTIDE SEQUENCE [LARGE SCALE GENOMIC DNA]</scope>
    <source>
        <strain evidence="1">DM0001</strain>
        <tissue evidence="1">Muscle</tissue>
    </source>
</reference>